<dbReference type="Proteomes" id="UP000028181">
    <property type="component" value="Plasmid pHAMBI540a"/>
</dbReference>
<dbReference type="EMBL" id="HG938354">
    <property type="protein sequence ID" value="CDN52052.1"/>
    <property type="molecule type" value="Genomic_DNA"/>
</dbReference>
<dbReference type="InterPro" id="IPR029044">
    <property type="entry name" value="Nucleotide-diphossugar_trans"/>
</dbReference>
<dbReference type="GeneID" id="24259969"/>
<feature type="region of interest" description="Disordered" evidence="1">
    <location>
        <begin position="1"/>
        <end position="27"/>
    </location>
</feature>
<dbReference type="HOGENOM" id="CLU_025996_0_7_5"/>
<dbReference type="InterPro" id="IPR001173">
    <property type="entry name" value="Glyco_trans_2-like"/>
</dbReference>
<evidence type="ECO:0000313" key="4">
    <source>
        <dbReference type="Proteomes" id="UP000028181"/>
    </source>
</evidence>
<keyword evidence="4" id="KW-1185">Reference proteome</keyword>
<name>A0A068T0S7_NEOGA</name>
<evidence type="ECO:0000256" key="1">
    <source>
        <dbReference type="SAM" id="MobiDB-lite"/>
    </source>
</evidence>
<protein>
    <submittedName>
        <fullName evidence="3">Glycosyltransferase</fullName>
    </submittedName>
</protein>
<evidence type="ECO:0000313" key="3">
    <source>
        <dbReference type="EMBL" id="CDN52052.1"/>
    </source>
</evidence>
<proteinExistence type="predicted"/>
<accession>A0A068T0S7</accession>
<dbReference type="Pfam" id="PF00535">
    <property type="entry name" value="Glycos_transf_2"/>
    <property type="match status" value="1"/>
</dbReference>
<dbReference type="RefSeq" id="WP_080725140.1">
    <property type="nucleotide sequence ID" value="NZ_HG938354.1"/>
</dbReference>
<geneLocation type="plasmid" evidence="4">
    <name>II</name>
</geneLocation>
<dbReference type="KEGG" id="ngg:RG540_PA13760"/>
<dbReference type="GO" id="GO:0016758">
    <property type="term" value="F:hexosyltransferase activity"/>
    <property type="evidence" value="ECO:0007669"/>
    <property type="project" value="UniProtKB-ARBA"/>
</dbReference>
<dbReference type="PANTHER" id="PTHR22916">
    <property type="entry name" value="GLYCOSYLTRANSFERASE"/>
    <property type="match status" value="1"/>
</dbReference>
<dbReference type="Gene3D" id="3.90.550.10">
    <property type="entry name" value="Spore Coat Polysaccharide Biosynthesis Protein SpsA, Chain A"/>
    <property type="match status" value="1"/>
</dbReference>
<organism evidence="3 4">
    <name type="scientific">Neorhizobium galegae bv. orientalis str. HAMBI 540</name>
    <dbReference type="NCBI Taxonomy" id="1028800"/>
    <lineage>
        <taxon>Bacteria</taxon>
        <taxon>Pseudomonadati</taxon>
        <taxon>Pseudomonadota</taxon>
        <taxon>Alphaproteobacteria</taxon>
        <taxon>Hyphomicrobiales</taxon>
        <taxon>Rhizobiaceae</taxon>
        <taxon>Rhizobium/Agrobacterium group</taxon>
        <taxon>Neorhizobium</taxon>
    </lineage>
</organism>
<gene>
    <name evidence="3" type="ORF">RG540_PA13760</name>
</gene>
<evidence type="ECO:0000259" key="2">
    <source>
        <dbReference type="Pfam" id="PF00535"/>
    </source>
</evidence>
<dbReference type="SUPFAM" id="SSF53448">
    <property type="entry name" value="Nucleotide-diphospho-sugar transferases"/>
    <property type="match status" value="1"/>
</dbReference>
<keyword evidence="3" id="KW-0808">Transferase</keyword>
<sequence length="362" mass="40152">MTADPVVSREPPPQVQDSFGAERSADDPEGSICKLAIIITCFNYSQFIRHAVESVLSQKCRQCQILVIDDGSTDGSWEVIRELGVRAFRLANGGQRKACLFGLEQTQAPFVLFLDADDELLSGALEVIITNLDDGVAKLQFPLKRIDGDGNVISGPIPELQAFRGRELAGQVLRTGVYATPPTSGNVFRRDVCELLKDADYDRAVDGIILFAAPFIGDVVSLPQPLGLYRVHDRNDSGFGDELNTQALHRDLQRFVARTEHLRRILPGYGYQSGLVSAEHAYFYRERRFYLAVAEDERISFASLSGLVGRLWRDKNPLGMKVSMTLFFTAISLLPRDRARKALAYRLGAGTRSTRGLIRALT</sequence>
<reference evidence="4" key="1">
    <citation type="journal article" date="2014" name="BMC Genomics">
        <title>Genome sequencing of two Neorhizobium galegae strains reveals a noeT gene responsible for the unusual acetylation of the nodulation factors.</title>
        <authorList>
            <person name="Osterman J."/>
            <person name="Marsh J."/>
            <person name="Laine P.K."/>
            <person name="Zeng Z."/>
            <person name="Alatalo E."/>
            <person name="Sullivan J.T."/>
            <person name="Young J.P."/>
            <person name="Thomas-Oates J."/>
            <person name="Paulin L."/>
            <person name="Lindstrom K."/>
        </authorList>
    </citation>
    <scope>NUCLEOTIDE SEQUENCE [LARGE SCALE GENOMIC DNA]</scope>
    <source>
        <strain evidence="4">HAMBI 540</strain>
    </source>
</reference>
<dbReference type="PANTHER" id="PTHR22916:SF3">
    <property type="entry name" value="UDP-GLCNAC:BETAGAL BETA-1,3-N-ACETYLGLUCOSAMINYLTRANSFERASE-LIKE PROTEIN 1"/>
    <property type="match status" value="1"/>
</dbReference>
<dbReference type="AlphaFoldDB" id="A0A068T0S7"/>
<dbReference type="PATRIC" id="fig|1028800.3.peg.6023"/>
<keyword evidence="3" id="KW-0614">Plasmid</keyword>
<dbReference type="OrthoDB" id="174925at2"/>
<feature type="domain" description="Glycosyltransferase 2-like" evidence="2">
    <location>
        <begin position="37"/>
        <end position="193"/>
    </location>
</feature>
<dbReference type="eggNOG" id="COG1215">
    <property type="taxonomic scope" value="Bacteria"/>
</dbReference>